<sequence>MAAAEALLARWRMRRQTVPGARRAVFRPVRVRQVLQLQLRARVALSVRGLVAPEVQV</sequence>
<dbReference type="EMBL" id="BKAD01000007">
    <property type="protein sequence ID" value="GEP29678.1"/>
    <property type="molecule type" value="Genomic_DNA"/>
</dbReference>
<comment type="caution">
    <text evidence="1">The sequence shown here is derived from an EMBL/GenBank/DDBJ whole genome shotgun (WGS) entry which is preliminary data.</text>
</comment>
<organism evidence="1 2">
    <name type="scientific">Sulfuriferula plumbiphila</name>
    <dbReference type="NCBI Taxonomy" id="171865"/>
    <lineage>
        <taxon>Bacteria</taxon>
        <taxon>Pseudomonadati</taxon>
        <taxon>Pseudomonadota</taxon>
        <taxon>Betaproteobacteria</taxon>
        <taxon>Nitrosomonadales</taxon>
        <taxon>Sulfuricellaceae</taxon>
        <taxon>Sulfuriferula</taxon>
    </lineage>
</organism>
<dbReference type="Proteomes" id="UP000321337">
    <property type="component" value="Unassembled WGS sequence"/>
</dbReference>
<name>A0A512L5B8_9PROT</name>
<protein>
    <submittedName>
        <fullName evidence="1">Uncharacterized protein</fullName>
    </submittedName>
</protein>
<gene>
    <name evidence="1" type="ORF">TPL01_08160</name>
</gene>
<keyword evidence="2" id="KW-1185">Reference proteome</keyword>
<dbReference type="AlphaFoldDB" id="A0A512L5B8"/>
<proteinExistence type="predicted"/>
<evidence type="ECO:0000313" key="2">
    <source>
        <dbReference type="Proteomes" id="UP000321337"/>
    </source>
</evidence>
<reference evidence="1 2" key="1">
    <citation type="submission" date="2019-07" db="EMBL/GenBank/DDBJ databases">
        <title>Whole genome shotgun sequence of Thiobacillus plumbophilus NBRC 107929.</title>
        <authorList>
            <person name="Hosoyama A."/>
            <person name="Uohara A."/>
            <person name="Ohji S."/>
            <person name="Ichikawa N."/>
        </authorList>
    </citation>
    <scope>NUCLEOTIDE SEQUENCE [LARGE SCALE GENOMIC DNA]</scope>
    <source>
        <strain evidence="1 2">NBRC 107929</strain>
    </source>
</reference>
<evidence type="ECO:0000313" key="1">
    <source>
        <dbReference type="EMBL" id="GEP29678.1"/>
    </source>
</evidence>
<accession>A0A512L5B8</accession>